<dbReference type="EMBL" id="MKXD01000002">
    <property type="protein sequence ID" value="OLR21579.1"/>
    <property type="molecule type" value="Genomic_DNA"/>
</dbReference>
<evidence type="ECO:0000313" key="2">
    <source>
        <dbReference type="Proteomes" id="UP000187000"/>
    </source>
</evidence>
<organism evidence="1 2">
    <name type="scientific">Enterobacter kobei</name>
    <dbReference type="NCBI Taxonomy" id="208224"/>
    <lineage>
        <taxon>Bacteria</taxon>
        <taxon>Pseudomonadati</taxon>
        <taxon>Pseudomonadota</taxon>
        <taxon>Gammaproteobacteria</taxon>
        <taxon>Enterobacterales</taxon>
        <taxon>Enterobacteriaceae</taxon>
        <taxon>Enterobacter</taxon>
        <taxon>Enterobacter cloacae complex</taxon>
    </lineage>
</organism>
<proteinExistence type="predicted"/>
<comment type="caution">
    <text evidence="1">The sequence shown here is derived from an EMBL/GenBank/DDBJ whole genome shotgun (WGS) entry which is preliminary data.</text>
</comment>
<dbReference type="Proteomes" id="UP000187000">
    <property type="component" value="Unassembled WGS sequence"/>
</dbReference>
<gene>
    <name evidence="1" type="ORF">BH713_13460</name>
</gene>
<name>A0ACC8SDJ9_9ENTR</name>
<accession>A0ACC8SDJ9</accession>
<reference evidence="1" key="1">
    <citation type="submission" date="2016-10" db="EMBL/GenBank/DDBJ databases">
        <authorList>
            <person name="Wang S."/>
            <person name="Zhu B."/>
        </authorList>
    </citation>
    <scope>NUCLEOTIDE SEQUENCE</scope>
    <source>
        <strain evidence="1">JCM 8580</strain>
    </source>
</reference>
<protein>
    <submittedName>
        <fullName evidence="1">Uncharacterized protein</fullName>
    </submittedName>
</protein>
<sequence length="79" mass="9339">MRDDNKFDGLMAVVPGLMFCPRRDFNSLPGLDFMFITFHFHRQGTLKDIKKLSGNRVKVSLFVRTWRHFFVNNEHVLPV</sequence>
<keyword evidence="2" id="KW-1185">Reference proteome</keyword>
<evidence type="ECO:0000313" key="1">
    <source>
        <dbReference type="EMBL" id="OLR21579.1"/>
    </source>
</evidence>